<keyword evidence="3" id="KW-1185">Reference proteome</keyword>
<organism evidence="2 3">
    <name type="scientific">Gemmata massiliana</name>
    <dbReference type="NCBI Taxonomy" id="1210884"/>
    <lineage>
        <taxon>Bacteria</taxon>
        <taxon>Pseudomonadati</taxon>
        <taxon>Planctomycetota</taxon>
        <taxon>Planctomycetia</taxon>
        <taxon>Gemmatales</taxon>
        <taxon>Gemmataceae</taxon>
        <taxon>Gemmata</taxon>
    </lineage>
</organism>
<dbReference type="EMBL" id="LR593886">
    <property type="protein sequence ID" value="VTR90778.1"/>
    <property type="molecule type" value="Genomic_DNA"/>
</dbReference>
<evidence type="ECO:0008006" key="4">
    <source>
        <dbReference type="Google" id="ProtNLM"/>
    </source>
</evidence>
<sequence length="177" mass="19481">MRMLFASVLTAVFASAVGAADKGVAVEWGGLKSTTPAGWKEETPSNKMRLAQFKLAKETGDSEDAELALFASPGGGTVEANLDRQVKKFELAADKKPAVSKIKIGKEDATYQDISGTFLKKFPPFDPNAKITKVENYRQIYVIFEGKDAVYSLTLLGPAKTVEKHKKEFDEWLKNFK</sequence>
<keyword evidence="1" id="KW-0732">Signal</keyword>
<evidence type="ECO:0000313" key="2">
    <source>
        <dbReference type="EMBL" id="VTR90778.1"/>
    </source>
</evidence>
<accession>A0A6P2CP38</accession>
<dbReference type="Proteomes" id="UP000464178">
    <property type="component" value="Chromosome"/>
</dbReference>
<reference evidence="2 3" key="1">
    <citation type="submission" date="2019-05" db="EMBL/GenBank/DDBJ databases">
        <authorList>
            <consortium name="Science for Life Laboratories"/>
        </authorList>
    </citation>
    <scope>NUCLEOTIDE SEQUENCE [LARGE SCALE GENOMIC DNA]</scope>
    <source>
        <strain evidence="2">Soil9</strain>
    </source>
</reference>
<gene>
    <name evidence="2" type="ORF">SOIL9_69360</name>
</gene>
<feature type="chain" id="PRO_5026776043" description="PsbP C-terminal domain-containing protein" evidence="1">
    <location>
        <begin position="20"/>
        <end position="177"/>
    </location>
</feature>
<name>A0A6P2CP38_9BACT</name>
<evidence type="ECO:0000256" key="1">
    <source>
        <dbReference type="SAM" id="SignalP"/>
    </source>
</evidence>
<dbReference type="KEGG" id="gms:SOIL9_69360"/>
<dbReference type="AlphaFoldDB" id="A0A6P2CP38"/>
<proteinExistence type="predicted"/>
<evidence type="ECO:0000313" key="3">
    <source>
        <dbReference type="Proteomes" id="UP000464178"/>
    </source>
</evidence>
<protein>
    <recommendedName>
        <fullName evidence="4">PsbP C-terminal domain-containing protein</fullName>
    </recommendedName>
</protein>
<dbReference type="RefSeq" id="WP_232069494.1">
    <property type="nucleotide sequence ID" value="NZ_LR593886.1"/>
</dbReference>
<feature type="signal peptide" evidence="1">
    <location>
        <begin position="1"/>
        <end position="19"/>
    </location>
</feature>